<keyword evidence="1" id="KW-0813">Transport</keyword>
<evidence type="ECO:0000259" key="3">
    <source>
        <dbReference type="Pfam" id="PF12624"/>
    </source>
</evidence>
<dbReference type="InterPro" id="IPR039782">
    <property type="entry name" value="VPS13B"/>
</dbReference>
<feature type="region of interest" description="Disordered" evidence="2">
    <location>
        <begin position="362"/>
        <end position="389"/>
    </location>
</feature>
<feature type="domain" description="Chorein N-terminal" evidence="3">
    <location>
        <begin position="8"/>
        <end position="221"/>
    </location>
</feature>
<accession>A0AAV1UYS2</accession>
<evidence type="ECO:0000313" key="5">
    <source>
        <dbReference type="Proteomes" id="UP001162060"/>
    </source>
</evidence>
<dbReference type="PANTHER" id="PTHR12517:SF0">
    <property type="entry name" value="INTERMEMBRANE LIPID TRANSFER PROTEIN VPS13B"/>
    <property type="match status" value="1"/>
</dbReference>
<dbReference type="PANTHER" id="PTHR12517">
    <property type="entry name" value="VACUOLAR PROTEIN SORTING-ASSOCIATED PROTEIN 13B"/>
    <property type="match status" value="1"/>
</dbReference>
<feature type="region of interest" description="Disordered" evidence="2">
    <location>
        <begin position="106"/>
        <end position="141"/>
    </location>
</feature>
<dbReference type="Proteomes" id="UP001162060">
    <property type="component" value="Unassembled WGS sequence"/>
</dbReference>
<protein>
    <recommendedName>
        <fullName evidence="3">Chorein N-terminal domain-containing protein</fullName>
    </recommendedName>
</protein>
<evidence type="ECO:0000313" key="4">
    <source>
        <dbReference type="EMBL" id="CAK7939786.1"/>
    </source>
</evidence>
<sequence>MLDLLSPLRGYIAQSLQFYLSKYIEDIQLERLGLFGGDLVLNDLKIKRHVLRESLDIPSSFDFSRGFIRELRIHIPWTQLLSHPIEVKLYTIELILTAKNEQPEQRAARGSTVSTAGAAAVGKKEQEEEEEEERSKMEHPKSGWIHDTLQTILSNISVQVNNLVLKYEHDDIVFSIALGTLDFYSASESSGWKRCFDQLKGEKRVICKSVDAKDVTIFLDRYMSTKHSTAGDPVRRNVIGYEVPVLSRTSASVRAKLQLFSTTASGGQNDRSNSPIFSRSPVHQQRSTVNHNVAESSMFDEGGLCAYRPSELCDPFYPYSCRRSCVTPMYEVDVFIGKLSFSVSDSQLEMLNQLIKNASSKMKQSHELPFQGRSPDHVPSGGKKAKRPSVSHIPAIPVVNSSGGKKMNRFAKKQESWLGWAINALGTAGDEKEEDALVSELLAETRMALLKVQPPSNQGDEDPLVINDAATKMFCVRLCISSASMMLRKHESAGQEVEHQDFATTESGEELVPVANLGMVRVIAQKTRRKIARPAVPILSIHLSYVAIEALLPRKGEQNGLDLVLEIDKVELTSVTVSENREDLTCKRGQILLTWGSTDSVHVPDYVSHPYFTNSFFDEEATRWNRREERSSEIIKVGLDAGVPTWKTLEPSRNLGGHLDLPCECFTIWDGERIPCVPIATLSLICHDTIRIIGIKERILDEGILSNAVSTAWASHDCSIVLLDEMTRSLVSIVKEYRVFRNPDVGALDNLTRLLQPQLNSLFARYTLHSCSASSLFLSSDGTNVRCRSLHSALRLHLALTSTSTHRNEPSASSHTNEKRSCKVLDVSIGAVRAILDPSKCSEILEALSIIVRGSEANKGTTETANPRSMISDTPHAAHSTQSVLEKDVKLVTVSSIHICLPDHSAAEKKEDELEASACNDLIVIARDFAWSGASNPGRNERCQYLGTLSVHLTRPSSQLTPMTLVEALGLSCSVMNSSADGDVNVSLCANLAKLKLGMSTSAAQDVASMINSIASPFGYPVTWEPLVLTPKVLRTAFQIEACGVGVSGAVCNRPRLVMAQRQSFSAGAASISANMTRAGRRREVILQGGIAPTTAGTTGLTTPLLKLDVLQDQSSGALNALSLLHPLGLFSMINGPFAAACVHYHLAMNAQLARVFVDVQGVLQTVDATLSLVQGVKANLPPQKELGPQGEDCERNAMAKDGLENGLADWSFKINLKAAGADIRLNEALQLKVPLLSVSSVNVDAGQLAHVRAGGALKVECAMKDVTISASENGVLKDVEDLNVLSIQGIHVSIDISHSLADCRHAFAVDTTLCVSSIQASLSRLKLMYLLKRYISEAKAEQRNLLFDQDPEQRKPDESEIGSRENTYSQWYWRLGAQVDHVGIACTAEISRQSVRRSQRTRVVVDSKIVNFAAAARVGNHHPARNDLHPATGCTSFTDLQATVGDVQVVEKLQNVRREIHTAFGEFSCLQEHAFLGILVCLDLSDLQRLTEAISVSNSFISDQQSLPLAMLSWHLTSCLAKSFHGAHAKQLRSEATRKSFTAEIPLIMSWIDSALTASPFPLLSVFYRNYSEAGLPRHVFAGSVESVDAAVTTSSLYCLASLSNVGDESASSFSLKSRTRVSKFDDSTTRAPSLPDAVPCVSLATIEVSVLFGCIRLFLPSEFLMDGIMLARPVSGNAFVVLESLSVASAVRNNISLDGLGYPPFNSRVLPRRATVQARRFGQSQLRIGCRAGKITGHIAQLEFNEFVSAHKMCNEIGPFERHIGGVAGRVAHFSDVVTFWSPLNVTCSLEEKSFATSEGGGTGVKFFATIAVTKWRLDLDKAVFDVLFNRVSGVSRGISDFIRSIVRPSQVKPVQRSPLQKRSPALKYMHRLEISFTCDGIEMHTFDSDGAMHVRIGAIALAHDSSTLSGCASIQNLVVGHRAMENAPSSTDIAVAIEEVVFGPNAEPSLWHLSVENYPEKLVAARWNFGDCSDGTLFLDVQAVQLHVSHKFLQVVSRFAYLEPTFLFSKPCLGKKSRDQISIPRDNKFFAFRPRWSIKVLVAPSVISYRGQISAGRRTAGIWMKSGQLFASVGVGGNDKTQELFRSLEQTVDEITRFVAVPTLEMMMNIDKLGINTSNDLPLLQVHFQNTLAGPIPAHTFSTWQQFSKYISAVSETQRLLYECSARITGEQHQMLERVAVGETDVYLLYTDMVRVSVQAEVNALRVKISPFSLRAMRYLLNPLAISDNPYDKRFHDLRGGSIADCASLCASPRNTIQRLRESSVDDFKMLRRVAEGRRPSPGELVFTEALMIETASAVMANTSAVAGADIRIQVDSNKFGIKLADVVAYLKKCNEPWIIEEHETGSEPSSCTGLGHKTHGWAGIRWCYHIPRKIHKVVANPVPFPPNGVLMGWPSSSWDQSQDEDAGRLCDILCQLRCWDSKKTSYVVVCEFHVPWEVALPNVGSDEPGDASEPETFMELMNQWFDDDIEKAHYRSKLLEFGARTRTFSFDSNLSSDNWELRWRAPLQYEQEFENKQKRLVVNALLASSLQVHSVLTCDAYERLVSTVTLPLITLSISQVGSGNDSHDIITAELNDTGLSCATSGRLHTRTFNLCLSSSVQAYLDNMAQLLTVSIIPRTSVDATVEVSRKGVELAAQIGPVSVLLNQTTMLVISSIPKLLQTNTTTSDDAPVNVDNKLCKMRISIVNCSGMDIRYRQEGTPECLFLAADTSAAYSWLSLASYPFYELSFAVENTGQEPIEAHNSQDKKSNGEQAVHNDLLWCDPCRIKENAVTGRYLGARGFLWVCVELNGLQTIVTLRSSLTVQNRCHFPVLIKVNEETPTFHPRRLEKFCQESCIKSSVKCHSKCTSLTDRGALYPYLQKQMTMSCGLC</sequence>
<evidence type="ECO:0000256" key="2">
    <source>
        <dbReference type="SAM" id="MobiDB-lite"/>
    </source>
</evidence>
<feature type="region of interest" description="Disordered" evidence="2">
    <location>
        <begin position="858"/>
        <end position="879"/>
    </location>
</feature>
<comment type="caution">
    <text evidence="4">The sequence shown here is derived from an EMBL/GenBank/DDBJ whole genome shotgun (WGS) entry which is preliminary data.</text>
</comment>
<feature type="region of interest" description="Disordered" evidence="2">
    <location>
        <begin position="264"/>
        <end position="288"/>
    </location>
</feature>
<proteinExistence type="predicted"/>
<name>A0AAV1UYS2_9STRA</name>
<dbReference type="EMBL" id="CAKLBY020000249">
    <property type="protein sequence ID" value="CAK7939786.1"/>
    <property type="molecule type" value="Genomic_DNA"/>
</dbReference>
<gene>
    <name evidence="4" type="ORF">PM001_LOCUS24936</name>
</gene>
<organism evidence="4 5">
    <name type="scientific">Peronospora matthiolae</name>
    <dbReference type="NCBI Taxonomy" id="2874970"/>
    <lineage>
        <taxon>Eukaryota</taxon>
        <taxon>Sar</taxon>
        <taxon>Stramenopiles</taxon>
        <taxon>Oomycota</taxon>
        <taxon>Peronosporomycetes</taxon>
        <taxon>Peronosporales</taxon>
        <taxon>Peronosporaceae</taxon>
        <taxon>Peronospora</taxon>
    </lineage>
</organism>
<dbReference type="InterPro" id="IPR026854">
    <property type="entry name" value="VPS13_N"/>
</dbReference>
<feature type="compositionally biased region" description="Polar residues" evidence="2">
    <location>
        <begin position="858"/>
        <end position="872"/>
    </location>
</feature>
<evidence type="ECO:0000256" key="1">
    <source>
        <dbReference type="ARBA" id="ARBA00022448"/>
    </source>
</evidence>
<dbReference type="Pfam" id="PF12624">
    <property type="entry name" value="VPS13_N"/>
    <property type="match status" value="1"/>
</dbReference>
<reference evidence="4" key="1">
    <citation type="submission" date="2024-01" db="EMBL/GenBank/DDBJ databases">
        <authorList>
            <person name="Webb A."/>
        </authorList>
    </citation>
    <scope>NUCLEOTIDE SEQUENCE</scope>
    <source>
        <strain evidence="4">Pm1</strain>
    </source>
</reference>